<evidence type="ECO:0000313" key="1">
    <source>
        <dbReference type="EMBL" id="CAA9439047.1"/>
    </source>
</evidence>
<dbReference type="EMBL" id="CADCVC010000099">
    <property type="protein sequence ID" value="CAA9439047.1"/>
    <property type="molecule type" value="Genomic_DNA"/>
</dbReference>
<gene>
    <name evidence="1" type="ORF">AVDCRST_MAG80-1139</name>
</gene>
<sequence>MGWRVFGGCETMPGVLILHVPAMKTWTVGDGTLEGV</sequence>
<reference evidence="1" key="1">
    <citation type="submission" date="2020-02" db="EMBL/GenBank/DDBJ databases">
        <authorList>
            <person name="Meier V. D."/>
        </authorList>
    </citation>
    <scope>NUCLEOTIDE SEQUENCE</scope>
    <source>
        <strain evidence="1">AVDCRST_MAG80</strain>
    </source>
</reference>
<organism evidence="1">
    <name type="scientific">uncultured Rubrobacteraceae bacterium</name>
    <dbReference type="NCBI Taxonomy" id="349277"/>
    <lineage>
        <taxon>Bacteria</taxon>
        <taxon>Bacillati</taxon>
        <taxon>Actinomycetota</taxon>
        <taxon>Rubrobacteria</taxon>
        <taxon>Rubrobacterales</taxon>
        <taxon>Rubrobacteraceae</taxon>
        <taxon>environmental samples</taxon>
    </lineage>
</organism>
<protein>
    <submittedName>
        <fullName evidence="1">Uncharacterized protein</fullName>
    </submittedName>
</protein>
<accession>A0A6J4QJI8</accession>
<dbReference type="AlphaFoldDB" id="A0A6J4QJI8"/>
<proteinExistence type="predicted"/>
<name>A0A6J4QJI8_9ACTN</name>